<evidence type="ECO:0000313" key="8">
    <source>
        <dbReference type="EMBL" id="KAL2796651.1"/>
    </source>
</evidence>
<accession>A0ABR4GCG6</accession>
<protein>
    <submittedName>
        <fullName evidence="8">Cytochrome P450</fullName>
    </submittedName>
</protein>
<dbReference type="InterPro" id="IPR036396">
    <property type="entry name" value="Cyt_P450_sf"/>
</dbReference>
<dbReference type="SUPFAM" id="SSF48264">
    <property type="entry name" value="Cytochrome P450"/>
    <property type="match status" value="1"/>
</dbReference>
<evidence type="ECO:0000256" key="7">
    <source>
        <dbReference type="RuleBase" id="RU000461"/>
    </source>
</evidence>
<dbReference type="CDD" id="cd11065">
    <property type="entry name" value="CYP64-like"/>
    <property type="match status" value="1"/>
</dbReference>
<dbReference type="PRINTS" id="PR00385">
    <property type="entry name" value="P450"/>
</dbReference>
<dbReference type="PRINTS" id="PR00463">
    <property type="entry name" value="EP450I"/>
</dbReference>
<evidence type="ECO:0000256" key="2">
    <source>
        <dbReference type="ARBA" id="ARBA00010617"/>
    </source>
</evidence>
<dbReference type="PANTHER" id="PTHR46300">
    <property type="entry name" value="P450, PUTATIVE (EUROFUNG)-RELATED-RELATED"/>
    <property type="match status" value="1"/>
</dbReference>
<proteinExistence type="inferred from homology"/>
<sequence length="515" mass="57844">MALVNLEWVLCPVIWIYTGQIAYLRILSSTICCYQAPSICVLDAYGWYHEWSETYGSIVGVKLGPQNIVILNSWKHVRDLLDKRGAIYSSRPDNHVGNDLICPDQTHILLAPYGAGWRLLRKTVQSLLNVRAVDDMLPIQNAEAAQTMCQLLSDPQGYYDHIRRYSTAVILASVFGQRGADFNSPKVRALYHVQEQFTSILEPGATPPVDAFPGLRYIPRALASWKGKAEAIRAEQRDLYFALVQETKARVARGAATGSFMERVLEDQSKSGLDDEHVAYLGGILMEAGSDTTASTLLSYLLGMISNPAAYARARHELDSVCGTERSPAAEDLERLPYLRACMTETLRWRPVAPGGIPHLLTQDDYYQGYHLPKGTIVFANAWSIHRDQEEYSAGDEFRPERFLNNPFGTQQDGDGANDHRRTTYAFGAGRRVCPGQRLAENSLMLNMAKITWGFDISAAEGQEVDWDVKTGYTDGFVFSPKRFPVNITARSEKHREIFETEFQAQRDILARFEN</sequence>
<name>A0ABR4GCG6_9EURO</name>
<dbReference type="EMBL" id="JBFTWV010000025">
    <property type="protein sequence ID" value="KAL2796651.1"/>
    <property type="molecule type" value="Genomic_DNA"/>
</dbReference>
<keyword evidence="4 7" id="KW-0560">Oxidoreductase</keyword>
<comment type="caution">
    <text evidence="8">The sequence shown here is derived from an EMBL/GenBank/DDBJ whole genome shotgun (WGS) entry which is preliminary data.</text>
</comment>
<evidence type="ECO:0000256" key="1">
    <source>
        <dbReference type="ARBA" id="ARBA00001971"/>
    </source>
</evidence>
<dbReference type="InterPro" id="IPR002401">
    <property type="entry name" value="Cyt_P450_E_grp-I"/>
</dbReference>
<dbReference type="InterPro" id="IPR017972">
    <property type="entry name" value="Cyt_P450_CS"/>
</dbReference>
<evidence type="ECO:0000256" key="4">
    <source>
        <dbReference type="ARBA" id="ARBA00023002"/>
    </source>
</evidence>
<keyword evidence="3 7" id="KW-0479">Metal-binding</keyword>
<dbReference type="Proteomes" id="UP001610563">
    <property type="component" value="Unassembled WGS sequence"/>
</dbReference>
<evidence type="ECO:0000313" key="9">
    <source>
        <dbReference type="Proteomes" id="UP001610563"/>
    </source>
</evidence>
<evidence type="ECO:0000256" key="5">
    <source>
        <dbReference type="ARBA" id="ARBA00023004"/>
    </source>
</evidence>
<dbReference type="InterPro" id="IPR001128">
    <property type="entry name" value="Cyt_P450"/>
</dbReference>
<keyword evidence="7" id="KW-0349">Heme</keyword>
<dbReference type="PROSITE" id="PS00086">
    <property type="entry name" value="CYTOCHROME_P450"/>
    <property type="match status" value="1"/>
</dbReference>
<dbReference type="InterPro" id="IPR050364">
    <property type="entry name" value="Cytochrome_P450_fung"/>
</dbReference>
<dbReference type="Pfam" id="PF00067">
    <property type="entry name" value="p450"/>
    <property type="match status" value="1"/>
</dbReference>
<comment type="cofactor">
    <cofactor evidence="1">
        <name>heme</name>
        <dbReference type="ChEBI" id="CHEBI:30413"/>
    </cofactor>
</comment>
<reference evidence="8 9" key="1">
    <citation type="submission" date="2024-07" db="EMBL/GenBank/DDBJ databases">
        <title>Section-level genome sequencing and comparative genomics of Aspergillus sections Usti and Cavernicolus.</title>
        <authorList>
            <consortium name="Lawrence Berkeley National Laboratory"/>
            <person name="Nybo J.L."/>
            <person name="Vesth T.C."/>
            <person name="Theobald S."/>
            <person name="Frisvad J.C."/>
            <person name="Larsen T.O."/>
            <person name="Kjaerboelling I."/>
            <person name="Rothschild-Mancinelli K."/>
            <person name="Lyhne E.K."/>
            <person name="Kogle M.E."/>
            <person name="Barry K."/>
            <person name="Clum A."/>
            <person name="Na H."/>
            <person name="Ledsgaard L."/>
            <person name="Lin J."/>
            <person name="Lipzen A."/>
            <person name="Kuo A."/>
            <person name="Riley R."/>
            <person name="Mondo S."/>
            <person name="Labutti K."/>
            <person name="Haridas S."/>
            <person name="Pangalinan J."/>
            <person name="Salamov A.A."/>
            <person name="Simmons B.A."/>
            <person name="Magnuson J.K."/>
            <person name="Chen J."/>
            <person name="Drula E."/>
            <person name="Henrissat B."/>
            <person name="Wiebenga A."/>
            <person name="Lubbers R.J."/>
            <person name="Gomes A.C."/>
            <person name="Makela M.R."/>
            <person name="Stajich J."/>
            <person name="Grigoriev I.V."/>
            <person name="Mortensen U.H."/>
            <person name="De Vries R.P."/>
            <person name="Baker S.E."/>
            <person name="Andersen M.R."/>
        </authorList>
    </citation>
    <scope>NUCLEOTIDE SEQUENCE [LARGE SCALE GENOMIC DNA]</scope>
    <source>
        <strain evidence="8 9">CBS 209.92</strain>
    </source>
</reference>
<keyword evidence="9" id="KW-1185">Reference proteome</keyword>
<evidence type="ECO:0000256" key="3">
    <source>
        <dbReference type="ARBA" id="ARBA00022723"/>
    </source>
</evidence>
<comment type="similarity">
    <text evidence="2 7">Belongs to the cytochrome P450 family.</text>
</comment>
<keyword evidence="5 7" id="KW-0408">Iron</keyword>
<gene>
    <name evidence="8" type="ORF">BJX66DRAFT_335893</name>
</gene>
<dbReference type="PANTHER" id="PTHR46300:SF2">
    <property type="entry name" value="CYTOCHROME P450 MONOOXYGENASE ALNH-RELATED"/>
    <property type="match status" value="1"/>
</dbReference>
<keyword evidence="6 7" id="KW-0503">Monooxygenase</keyword>
<organism evidence="8 9">
    <name type="scientific">Aspergillus keveii</name>
    <dbReference type="NCBI Taxonomy" id="714993"/>
    <lineage>
        <taxon>Eukaryota</taxon>
        <taxon>Fungi</taxon>
        <taxon>Dikarya</taxon>
        <taxon>Ascomycota</taxon>
        <taxon>Pezizomycotina</taxon>
        <taxon>Eurotiomycetes</taxon>
        <taxon>Eurotiomycetidae</taxon>
        <taxon>Eurotiales</taxon>
        <taxon>Aspergillaceae</taxon>
        <taxon>Aspergillus</taxon>
        <taxon>Aspergillus subgen. Nidulantes</taxon>
    </lineage>
</organism>
<dbReference type="Gene3D" id="1.10.630.10">
    <property type="entry name" value="Cytochrome P450"/>
    <property type="match status" value="1"/>
</dbReference>
<evidence type="ECO:0000256" key="6">
    <source>
        <dbReference type="ARBA" id="ARBA00023033"/>
    </source>
</evidence>